<keyword evidence="9" id="KW-1185">Reference proteome</keyword>
<dbReference type="Proteomes" id="UP000076874">
    <property type="component" value="Unassembled WGS sequence"/>
</dbReference>
<feature type="transmembrane region" description="Helical" evidence="6">
    <location>
        <begin position="31"/>
        <end position="51"/>
    </location>
</feature>
<dbReference type="EMBL" id="AZHD01000009">
    <property type="protein sequence ID" value="OAA60463.1"/>
    <property type="molecule type" value="Genomic_DNA"/>
</dbReference>
<evidence type="ECO:0000256" key="4">
    <source>
        <dbReference type="ARBA" id="ARBA00023136"/>
    </source>
</evidence>
<evidence type="ECO:0000259" key="7">
    <source>
        <dbReference type="Pfam" id="PF13127"/>
    </source>
</evidence>
<dbReference type="PANTHER" id="PTHR23051">
    <property type="entry name" value="SOLUTE CARRIER FAMILY 35, MEMBER F5"/>
    <property type="match status" value="1"/>
</dbReference>
<sequence>MLMVTVFLWTTSNFMASYIFSDNTYSKPFFLVYLNTSVFAVSLVPALLRFVGTHGLHGTRRAARGLLQGFRQDVRDKATAFRRRGRRRPAGSGRGSDSSNGDHEAAAAAEGLLAGDANQEGAGPTTILVADADTDTDTDAAAAAPPKLTLRETAWFSLEFCVLWFAANYLAVACLAYTSVASATIFTSLSGVFTLLFCAAAGVERFSVRKLAGVVASLAGVVLVSLVDLRGGGNKNDGGQDEDDNGGSRFPHKTARELALGDAMALLSAAVYGGYVTVMKRRVGREDRMDLPLFFGLVGLCNMVCLWPGFVVLHLTGLETFALPPTGRIWMIVLLNAFASLVSDMAWAYAMLLTTPLVVTVGLSLTIPLSLVGEMVQYGQYASGLYWAGAGVVVLSFLFVNHESHEAGETAKTAEGGLGEDEAAAGAVAI</sequence>
<feature type="region of interest" description="Disordered" evidence="5">
    <location>
        <begin position="79"/>
        <end position="102"/>
    </location>
</feature>
<feature type="transmembrane region" description="Helical" evidence="6">
    <location>
        <begin position="384"/>
        <end position="400"/>
    </location>
</feature>
<dbReference type="STRING" id="1081102.A0A167TCS0"/>
<evidence type="ECO:0000256" key="3">
    <source>
        <dbReference type="ARBA" id="ARBA00022989"/>
    </source>
</evidence>
<gene>
    <name evidence="8" type="ORF">SPI_05587</name>
</gene>
<dbReference type="InterPro" id="IPR025016">
    <property type="entry name" value="DUF3955"/>
</dbReference>
<comment type="subcellular location">
    <subcellularLocation>
        <location evidence="1">Membrane</location>
        <topology evidence="1">Multi-pass membrane protein</topology>
    </subcellularLocation>
</comment>
<feature type="transmembrane region" description="Helical" evidence="6">
    <location>
        <begin position="258"/>
        <end position="279"/>
    </location>
</feature>
<feature type="compositionally biased region" description="Basic residues" evidence="5">
    <location>
        <begin position="80"/>
        <end position="89"/>
    </location>
</feature>
<dbReference type="PANTHER" id="PTHR23051:SF0">
    <property type="entry name" value="SOLUTE CARRIER FAMILY 35 MEMBER F5"/>
    <property type="match status" value="1"/>
</dbReference>
<evidence type="ECO:0000313" key="9">
    <source>
        <dbReference type="Proteomes" id="UP000076874"/>
    </source>
</evidence>
<reference evidence="8 9" key="1">
    <citation type="journal article" date="2016" name="Genome Biol. Evol.">
        <title>Divergent and convergent evolution of fungal pathogenicity.</title>
        <authorList>
            <person name="Shang Y."/>
            <person name="Xiao G."/>
            <person name="Zheng P."/>
            <person name="Cen K."/>
            <person name="Zhan S."/>
            <person name="Wang C."/>
        </authorList>
    </citation>
    <scope>NUCLEOTIDE SEQUENCE [LARGE SCALE GENOMIC DNA]</scope>
    <source>
        <strain evidence="8 9">RCEF 264</strain>
    </source>
</reference>
<keyword evidence="4 6" id="KW-0472">Membrane</keyword>
<evidence type="ECO:0000256" key="5">
    <source>
        <dbReference type="SAM" id="MobiDB-lite"/>
    </source>
</evidence>
<accession>A0A167TCS0</accession>
<keyword evidence="3 6" id="KW-1133">Transmembrane helix</keyword>
<dbReference type="OrthoDB" id="1436450at2759"/>
<comment type="caution">
    <text evidence="8">The sequence shown here is derived from an EMBL/GenBank/DDBJ whole genome shotgun (WGS) entry which is preliminary data.</text>
</comment>
<feature type="domain" description="DUF3955" evidence="7">
    <location>
        <begin position="1"/>
        <end position="49"/>
    </location>
</feature>
<dbReference type="GO" id="GO:0000329">
    <property type="term" value="C:fungal-type vacuole membrane"/>
    <property type="evidence" value="ECO:0007669"/>
    <property type="project" value="TreeGrafter"/>
</dbReference>
<dbReference type="SUPFAM" id="SSF103481">
    <property type="entry name" value="Multidrug resistance efflux transporter EmrE"/>
    <property type="match status" value="2"/>
</dbReference>
<evidence type="ECO:0000256" key="2">
    <source>
        <dbReference type="ARBA" id="ARBA00022692"/>
    </source>
</evidence>
<proteinExistence type="predicted"/>
<feature type="transmembrane region" description="Helical" evidence="6">
    <location>
        <begin position="291"/>
        <end position="317"/>
    </location>
</feature>
<protein>
    <submittedName>
        <fullName evidence="8">Rab small monomeric GTPase</fullName>
    </submittedName>
</protein>
<evidence type="ECO:0000313" key="8">
    <source>
        <dbReference type="EMBL" id="OAA60463.1"/>
    </source>
</evidence>
<dbReference type="InterPro" id="IPR037185">
    <property type="entry name" value="EmrE-like"/>
</dbReference>
<name>A0A167TCS0_9HYPO</name>
<dbReference type="AlphaFoldDB" id="A0A167TCS0"/>
<feature type="transmembrane region" description="Helical" evidence="6">
    <location>
        <begin position="357"/>
        <end position="378"/>
    </location>
</feature>
<dbReference type="Pfam" id="PF13127">
    <property type="entry name" value="DUF3955"/>
    <property type="match status" value="1"/>
</dbReference>
<feature type="transmembrane region" description="Helical" evidence="6">
    <location>
        <begin position="184"/>
        <end position="203"/>
    </location>
</feature>
<organism evidence="8 9">
    <name type="scientific">Niveomyces insectorum RCEF 264</name>
    <dbReference type="NCBI Taxonomy" id="1081102"/>
    <lineage>
        <taxon>Eukaryota</taxon>
        <taxon>Fungi</taxon>
        <taxon>Dikarya</taxon>
        <taxon>Ascomycota</taxon>
        <taxon>Pezizomycotina</taxon>
        <taxon>Sordariomycetes</taxon>
        <taxon>Hypocreomycetidae</taxon>
        <taxon>Hypocreales</taxon>
        <taxon>Cordycipitaceae</taxon>
        <taxon>Niveomyces</taxon>
    </lineage>
</organism>
<evidence type="ECO:0000256" key="1">
    <source>
        <dbReference type="ARBA" id="ARBA00004141"/>
    </source>
</evidence>
<feature type="transmembrane region" description="Helical" evidence="6">
    <location>
        <begin position="155"/>
        <end position="178"/>
    </location>
</feature>
<feature type="transmembrane region" description="Helical" evidence="6">
    <location>
        <begin position="210"/>
        <end position="227"/>
    </location>
</feature>
<evidence type="ECO:0000256" key="6">
    <source>
        <dbReference type="SAM" id="Phobius"/>
    </source>
</evidence>
<keyword evidence="2 6" id="KW-0812">Transmembrane</keyword>